<protein>
    <recommendedName>
        <fullName evidence="4">DDE Tnp4 domain-containing protein</fullName>
    </recommendedName>
</protein>
<evidence type="ECO:0000313" key="3">
    <source>
        <dbReference type="Proteomes" id="UP000026922"/>
    </source>
</evidence>
<reference evidence="2 3" key="1">
    <citation type="journal article" date="2013" name="Genome Announc.">
        <title>Draft Genome Sequence of Holospora undulata Strain HU1, a Micronucleus-Specific Symbiont of the Ciliate Paramecium caudatum.</title>
        <authorList>
            <person name="Dohra H."/>
            <person name="Suzuki H."/>
            <person name="Suzuki T."/>
            <person name="Tanaka K."/>
            <person name="Fujishima M."/>
        </authorList>
    </citation>
    <scope>NUCLEOTIDE SEQUENCE [LARGE SCALE GENOMIC DNA]</scope>
    <source>
        <strain evidence="2 3">HU1</strain>
    </source>
</reference>
<dbReference type="Proteomes" id="UP000026922">
    <property type="component" value="Unassembled WGS sequence"/>
</dbReference>
<dbReference type="EMBL" id="ARPM03000106">
    <property type="protein sequence ID" value="ETZ05154.1"/>
    <property type="molecule type" value="Genomic_DNA"/>
</dbReference>
<sequence>MHRKSELPKKKSKAPNLTQGDKQKNQELAIKRRANENITGMIKRCKIIADKYRNRRKRLGLRFPLIFAIYDMELPK</sequence>
<proteinExistence type="predicted"/>
<dbReference type="AlphaFoldDB" id="A0A061JIU1"/>
<accession>A0A061JIU1</accession>
<keyword evidence="3" id="KW-1185">Reference proteome</keyword>
<evidence type="ECO:0000256" key="1">
    <source>
        <dbReference type="SAM" id="MobiDB-lite"/>
    </source>
</evidence>
<comment type="caution">
    <text evidence="2">The sequence shown here is derived from an EMBL/GenBank/DDBJ whole genome shotgun (WGS) entry which is preliminary data.</text>
</comment>
<organism evidence="2 3">
    <name type="scientific">Holospora undulata HU1</name>
    <dbReference type="NCBI Taxonomy" id="1321371"/>
    <lineage>
        <taxon>Bacteria</taxon>
        <taxon>Pseudomonadati</taxon>
        <taxon>Pseudomonadota</taxon>
        <taxon>Alphaproteobacteria</taxon>
        <taxon>Holosporales</taxon>
        <taxon>Holosporaceae</taxon>
        <taxon>Holospora</taxon>
    </lineage>
</organism>
<gene>
    <name evidence="2" type="ORF">K737_300408</name>
</gene>
<name>A0A061JIU1_9PROT</name>
<evidence type="ECO:0000313" key="2">
    <source>
        <dbReference type="EMBL" id="ETZ05154.1"/>
    </source>
</evidence>
<evidence type="ECO:0008006" key="4">
    <source>
        <dbReference type="Google" id="ProtNLM"/>
    </source>
</evidence>
<feature type="region of interest" description="Disordered" evidence="1">
    <location>
        <begin position="1"/>
        <end position="27"/>
    </location>
</feature>